<evidence type="ECO:0000313" key="2">
    <source>
        <dbReference type="EMBL" id="GAO15899.1"/>
    </source>
</evidence>
<dbReference type="GO" id="GO:0008289">
    <property type="term" value="F:lipid binding"/>
    <property type="evidence" value="ECO:0007669"/>
    <property type="project" value="InterPro"/>
</dbReference>
<dbReference type="PANTHER" id="PTHR31138:SF4">
    <property type="entry name" value="DUF5923 DOMAIN-CONTAINING PROTEIN"/>
    <property type="match status" value="1"/>
</dbReference>
<sequence>MTCFGLCDSDRDESEREPLLPRYNDATARQAALHEKLHTYQMLLAMSRGYMPSNKQVIVHVRTLLGARLLNPSERSELSNSGRALVRTTRIWLQQFIDLLESKNSQDQIQDFIWYLCKANFGVDTSTVTKSIKKGKAKADINATYESLRTVLSLALLNKDFRVFLADVATIARQVLRDTALALGDVSKEAGERLDSSSKDIEALKETDRKGQAPVSVDDVKKTGSEAAEAVLEEAVYVGEESYTSFKEHMTPESRKILINRLKSAVSNLRQRPDYSESVTTLSSLLQRYLRIYLAIGSETAQAIENNVHLDEQAHQAARNFWLFISSFGDKEKWDAVHQAFKKFIDNHKLDEHLQEFVGEFATLVRQMLSDPEFFDNIEQRLDELRERLNQLTSSSSMGDDASDVLTSLQQALRAAAEDKAVSNLASTTLRLIHILSPAGKVWNPDLVSDCTNIFVPTMIQSIQYIPIPRLELSTPDIDLLLENVILQPGKTVSHSSFFPYKLQVSTRNDVDITKAPFGTKSTVRSLATVKIAGISIAADDLGYWMRVHSGLLWMVDEGIGSFHLDERGIDITLDVELGRGRLEQLVTLRRVHVRIHHLDYSLSQSKYSCLAWFFKPIIRPIIRKTLEARISSAIEDGMRSLNREFVFARERLRATRICNPNDVWTFVRAVAARLVPSTDPDVYARVGAKPGGGVFRGRYAPGSLVKLWEEEGRDAEQNVFEYRRDGWRNDIFEVQTVPAM</sequence>
<feature type="domain" description="HAM1-like N-terminal" evidence="1">
    <location>
        <begin position="208"/>
        <end position="577"/>
    </location>
</feature>
<name>A0A1B5KXW5_USTVR</name>
<dbReference type="Pfam" id="PF19343">
    <property type="entry name" value="HAM1_N"/>
    <property type="match status" value="2"/>
</dbReference>
<dbReference type="InterPro" id="IPR017943">
    <property type="entry name" value="Bactericidal_perm-incr_a/b_dom"/>
</dbReference>
<protein>
    <recommendedName>
        <fullName evidence="1">HAM1-like N-terminal domain-containing protein</fullName>
    </recommendedName>
</protein>
<evidence type="ECO:0000259" key="1">
    <source>
        <dbReference type="Pfam" id="PF19343"/>
    </source>
</evidence>
<dbReference type="SUPFAM" id="SSF55394">
    <property type="entry name" value="Bactericidal permeability-increasing protein, BPI"/>
    <property type="match status" value="1"/>
</dbReference>
<dbReference type="Gene3D" id="3.15.10.10">
    <property type="entry name" value="Bactericidal permeability-increasing protein, domain 1"/>
    <property type="match status" value="1"/>
</dbReference>
<feature type="domain" description="HAM1-like N-terminal" evidence="1">
    <location>
        <begin position="25"/>
        <end position="195"/>
    </location>
</feature>
<reference evidence="3" key="1">
    <citation type="journal article" date="2016" name="Genome Announc.">
        <title>Genome sequence of Ustilaginoidea virens IPU010, a rice pathogenic fungus causing false smut.</title>
        <authorList>
            <person name="Kumagai T."/>
            <person name="Ishii T."/>
            <person name="Terai G."/>
            <person name="Umemura M."/>
            <person name="Machida M."/>
            <person name="Asai K."/>
        </authorList>
    </citation>
    <scope>NUCLEOTIDE SEQUENCE [LARGE SCALE GENOMIC DNA]</scope>
    <source>
        <strain evidence="3">IPU010</strain>
    </source>
</reference>
<gene>
    <name evidence="2" type="ORF">UVI_02051220</name>
</gene>
<dbReference type="AlphaFoldDB" id="A0A1B5KXW5"/>
<evidence type="ECO:0000313" key="3">
    <source>
        <dbReference type="Proteomes" id="UP000054053"/>
    </source>
</evidence>
<proteinExistence type="predicted"/>
<dbReference type="PANTHER" id="PTHR31138">
    <property type="entry name" value="CHROMOSOME 19, WHOLE GENOME SHOTGUN SEQUENCE"/>
    <property type="match status" value="1"/>
</dbReference>
<dbReference type="EMBL" id="BBTG02000038">
    <property type="protein sequence ID" value="GAO15899.1"/>
    <property type="molecule type" value="Genomic_DNA"/>
</dbReference>
<accession>A0A1B5KXW5</accession>
<dbReference type="InterPro" id="IPR045967">
    <property type="entry name" value="HAM1-like_N"/>
</dbReference>
<organism evidence="2 3">
    <name type="scientific">Ustilaginoidea virens</name>
    <name type="common">Rice false smut fungus</name>
    <name type="synonym">Villosiclava virens</name>
    <dbReference type="NCBI Taxonomy" id="1159556"/>
    <lineage>
        <taxon>Eukaryota</taxon>
        <taxon>Fungi</taxon>
        <taxon>Dikarya</taxon>
        <taxon>Ascomycota</taxon>
        <taxon>Pezizomycotina</taxon>
        <taxon>Sordariomycetes</taxon>
        <taxon>Hypocreomycetidae</taxon>
        <taxon>Hypocreales</taxon>
        <taxon>Clavicipitaceae</taxon>
        <taxon>Ustilaginoidea</taxon>
    </lineage>
</organism>
<comment type="caution">
    <text evidence="2">The sequence shown here is derived from an EMBL/GenBank/DDBJ whole genome shotgun (WGS) entry which is preliminary data.</text>
</comment>
<dbReference type="Proteomes" id="UP000054053">
    <property type="component" value="Unassembled WGS sequence"/>
</dbReference>